<reference evidence="2 3" key="1">
    <citation type="submission" date="2019-09" db="EMBL/GenBank/DDBJ databases">
        <title>Screening of Novel Bioactive Compounds from Soil-Associated.</title>
        <authorList>
            <person name="Gong X."/>
        </authorList>
    </citation>
    <scope>NUCLEOTIDE SEQUENCE [LARGE SCALE GENOMIC DNA]</scope>
    <source>
        <strain evidence="2 3">Gxj-6</strain>
    </source>
</reference>
<dbReference type="Proteomes" id="UP000327011">
    <property type="component" value="Unassembled WGS sequence"/>
</dbReference>
<comment type="caution">
    <text evidence="2">The sequence shown here is derived from an EMBL/GenBank/DDBJ whole genome shotgun (WGS) entry which is preliminary data.</text>
</comment>
<dbReference type="RefSeq" id="WP_150932890.1">
    <property type="nucleotide sequence ID" value="NZ_VYTZ01000003.1"/>
</dbReference>
<protein>
    <submittedName>
        <fullName evidence="2">Uncharacterized protein</fullName>
    </submittedName>
</protein>
<sequence length="127" mass="14261">MSRRPGTQPATPAPLTPAEREEAERAIRDAIARRVGALHQQLEDLLGQWRRLEGRRRAFEEYRALDDQFGLALLSDLTGTAVGAGQDAAFRGGDQDAYRAARRAELLVGRYLRETGNEFMQEYGDEQ</sequence>
<feature type="region of interest" description="Disordered" evidence="1">
    <location>
        <begin position="1"/>
        <end position="23"/>
    </location>
</feature>
<dbReference type="AlphaFoldDB" id="A0A5J5K524"/>
<evidence type="ECO:0000256" key="1">
    <source>
        <dbReference type="SAM" id="MobiDB-lite"/>
    </source>
</evidence>
<organism evidence="2 3">
    <name type="scientific">Microbispora cellulosiformans</name>
    <dbReference type="NCBI Taxonomy" id="2614688"/>
    <lineage>
        <taxon>Bacteria</taxon>
        <taxon>Bacillati</taxon>
        <taxon>Actinomycetota</taxon>
        <taxon>Actinomycetes</taxon>
        <taxon>Streptosporangiales</taxon>
        <taxon>Streptosporangiaceae</taxon>
        <taxon>Microbispora</taxon>
    </lineage>
</organism>
<proteinExistence type="predicted"/>
<accession>A0A5J5K524</accession>
<dbReference type="EMBL" id="VYTZ01000003">
    <property type="protein sequence ID" value="KAA9379701.1"/>
    <property type="molecule type" value="Genomic_DNA"/>
</dbReference>
<evidence type="ECO:0000313" key="3">
    <source>
        <dbReference type="Proteomes" id="UP000327011"/>
    </source>
</evidence>
<keyword evidence="3" id="KW-1185">Reference proteome</keyword>
<name>A0A5J5K524_9ACTN</name>
<evidence type="ECO:0000313" key="2">
    <source>
        <dbReference type="EMBL" id="KAA9379701.1"/>
    </source>
</evidence>
<gene>
    <name evidence="2" type="ORF">F5972_08605</name>
</gene>